<dbReference type="PANTHER" id="PTHR36454:SF1">
    <property type="entry name" value="DUF1015 DOMAIN-CONTAINING PROTEIN"/>
    <property type="match status" value="1"/>
</dbReference>
<proteinExistence type="predicted"/>
<reference evidence="1" key="1">
    <citation type="journal article" date="2020" name="mSystems">
        <title>Genome- and Community-Level Interaction Insights into Carbon Utilization and Element Cycling Functions of Hydrothermarchaeota in Hydrothermal Sediment.</title>
        <authorList>
            <person name="Zhou Z."/>
            <person name="Liu Y."/>
            <person name="Xu W."/>
            <person name="Pan J."/>
            <person name="Luo Z.H."/>
            <person name="Li M."/>
        </authorList>
    </citation>
    <scope>NUCLEOTIDE SEQUENCE [LARGE SCALE GENOMIC DNA]</scope>
    <source>
        <strain evidence="1">SpSt-605</strain>
    </source>
</reference>
<dbReference type="AlphaFoldDB" id="A0A832GMH4"/>
<comment type="caution">
    <text evidence="1">The sequence shown here is derived from an EMBL/GenBank/DDBJ whole genome shotgun (WGS) entry which is preliminary data.</text>
</comment>
<gene>
    <name evidence="1" type="ORF">ENT73_00500</name>
</gene>
<evidence type="ECO:0000313" key="1">
    <source>
        <dbReference type="EMBL" id="HGV54552.1"/>
    </source>
</evidence>
<accession>A0A832GMH4</accession>
<dbReference type="InterPro" id="IPR008323">
    <property type="entry name" value="UCP033563"/>
</dbReference>
<organism evidence="1">
    <name type="scientific">Caldimicrobium thiodismutans</name>
    <dbReference type="NCBI Taxonomy" id="1653476"/>
    <lineage>
        <taxon>Bacteria</taxon>
        <taxon>Pseudomonadati</taxon>
        <taxon>Thermodesulfobacteriota</taxon>
        <taxon>Thermodesulfobacteria</taxon>
        <taxon>Thermodesulfobacteriales</taxon>
        <taxon>Thermodesulfobacteriaceae</taxon>
        <taxon>Caldimicrobium</taxon>
    </lineage>
</organism>
<name>A0A832GMH4_9BACT</name>
<dbReference type="EMBL" id="DSZU01000012">
    <property type="protein sequence ID" value="HGV54552.1"/>
    <property type="molecule type" value="Genomic_DNA"/>
</dbReference>
<dbReference type="PANTHER" id="PTHR36454">
    <property type="entry name" value="LMO2823 PROTEIN"/>
    <property type="match status" value="1"/>
</dbReference>
<dbReference type="Pfam" id="PF06245">
    <property type="entry name" value="DUF1015"/>
    <property type="match status" value="1"/>
</dbReference>
<protein>
    <submittedName>
        <fullName evidence="1">DUF1015 domain-containing protein</fullName>
    </submittedName>
</protein>
<sequence length="414" mass="48644">MPECLAFRGFLYNQAKVNIKEVLAPPYDIVTQEEIEDYKKKSPYNIFHLELPDTLEKAKLLLDQFLEEEIFVQNGKPTLYYHELLFTYEGKEYLRQGFILLVRLHSFDEGIILPHERVFPKITEDRLELLKKTQFQFSQIYGLYEDPDRFTIKSLTSNKDFYIEVTLEGETQRLAKIEDPKVIESVTSFLRDKKIYIADGHHRYTTALKYREYMQSLYGANEKKDFNYIAMYLSPFEDPNLLMLPTHRIYTFSHREEFLHKLQFFAERIETLSLSQAQEALESIKEKRDFFLLVLENNLWLYKIKPSKLQEISSQEQELSLLPLYNFLKILELTLGISEETLKEREEVEFLADPQEVIQRAPQQGLGVLFPMVSPLILKEIASAGKLMPHKSTYFHPKILTGLVISEVSGKDLP</sequence>